<dbReference type="EMBL" id="JAIVGD010000023">
    <property type="protein sequence ID" value="KAH0743042.1"/>
    <property type="molecule type" value="Genomic_DNA"/>
</dbReference>
<comment type="caution">
    <text evidence="3">The sequence shown here is derived from an EMBL/GenBank/DDBJ whole genome shotgun (WGS) entry which is preliminary data.</text>
</comment>
<dbReference type="InterPro" id="IPR011006">
    <property type="entry name" value="CheY-like_superfamily"/>
</dbReference>
<dbReference type="InterPro" id="IPR001789">
    <property type="entry name" value="Sig_transdc_resp-reg_receiver"/>
</dbReference>
<dbReference type="SUPFAM" id="SSF52172">
    <property type="entry name" value="CheY-like"/>
    <property type="match status" value="1"/>
</dbReference>
<reference evidence="3 4" key="1">
    <citation type="journal article" date="2021" name="bioRxiv">
        <title>Chromosome-scale and haplotype-resolved genome assembly of a tetraploid potato cultivar.</title>
        <authorList>
            <person name="Sun H."/>
            <person name="Jiao W.-B."/>
            <person name="Krause K."/>
            <person name="Campoy J.A."/>
            <person name="Goel M."/>
            <person name="Folz-Donahue K."/>
            <person name="Kukat C."/>
            <person name="Huettel B."/>
            <person name="Schneeberger K."/>
        </authorList>
    </citation>
    <scope>NUCLEOTIDE SEQUENCE [LARGE SCALE GENOMIC DNA]</scope>
    <source>
        <strain evidence="3">SolTubOtavaFocal</strain>
        <tissue evidence="3">Leaves</tissue>
    </source>
</reference>
<evidence type="ECO:0000313" key="3">
    <source>
        <dbReference type="EMBL" id="KAH0743042.1"/>
    </source>
</evidence>
<accession>A0ABQ7U9T7</accession>
<evidence type="ECO:0000313" key="4">
    <source>
        <dbReference type="Proteomes" id="UP000826656"/>
    </source>
</evidence>
<organism evidence="3 4">
    <name type="scientific">Solanum tuberosum</name>
    <name type="common">Potato</name>
    <dbReference type="NCBI Taxonomy" id="4113"/>
    <lineage>
        <taxon>Eukaryota</taxon>
        <taxon>Viridiplantae</taxon>
        <taxon>Streptophyta</taxon>
        <taxon>Embryophyta</taxon>
        <taxon>Tracheophyta</taxon>
        <taxon>Spermatophyta</taxon>
        <taxon>Magnoliopsida</taxon>
        <taxon>eudicotyledons</taxon>
        <taxon>Gunneridae</taxon>
        <taxon>Pentapetalae</taxon>
        <taxon>asterids</taxon>
        <taxon>lamiids</taxon>
        <taxon>Solanales</taxon>
        <taxon>Solanaceae</taxon>
        <taxon>Solanoideae</taxon>
        <taxon>Solaneae</taxon>
        <taxon>Solanum</taxon>
    </lineage>
</organism>
<feature type="domain" description="Response regulatory" evidence="2">
    <location>
        <begin position="13"/>
        <end position="66"/>
    </location>
</feature>
<comment type="caution">
    <text evidence="1">Lacks conserved residue(s) required for the propagation of feature annotation.</text>
</comment>
<dbReference type="Proteomes" id="UP000826656">
    <property type="component" value="Unassembled WGS sequence"/>
</dbReference>
<name>A0ABQ7U9T7_SOLTU</name>
<sequence length="66" mass="7350">MEVQNSEFSEKIRTLVVDDDDSCLLINATLLKQSKFEVTIVKSVKDALSVLRSSGLSKHLLRSSLL</sequence>
<protein>
    <recommendedName>
        <fullName evidence="2">Response regulatory domain-containing protein</fullName>
    </recommendedName>
</protein>
<dbReference type="PROSITE" id="PS50110">
    <property type="entry name" value="RESPONSE_REGULATORY"/>
    <property type="match status" value="1"/>
</dbReference>
<evidence type="ECO:0000256" key="1">
    <source>
        <dbReference type="PROSITE-ProRule" id="PRU00169"/>
    </source>
</evidence>
<gene>
    <name evidence="3" type="ORF">KY290_031035</name>
</gene>
<keyword evidence="4" id="KW-1185">Reference proteome</keyword>
<dbReference type="Gene3D" id="3.40.50.2300">
    <property type="match status" value="1"/>
</dbReference>
<proteinExistence type="predicted"/>
<evidence type="ECO:0000259" key="2">
    <source>
        <dbReference type="PROSITE" id="PS50110"/>
    </source>
</evidence>